<dbReference type="AlphaFoldDB" id="A0A553QWA2"/>
<feature type="domain" description="S5 DRBM" evidence="11">
    <location>
        <begin position="185"/>
        <end position="249"/>
    </location>
</feature>
<keyword evidence="3 8" id="KW-0689">Ribosomal protein</keyword>
<evidence type="ECO:0000256" key="3">
    <source>
        <dbReference type="ARBA" id="ARBA00022980"/>
    </source>
</evidence>
<dbReference type="GO" id="GO:0003723">
    <property type="term" value="F:RNA binding"/>
    <property type="evidence" value="ECO:0007669"/>
    <property type="project" value="InterPro"/>
</dbReference>
<dbReference type="GO" id="GO:0006412">
    <property type="term" value="P:translation"/>
    <property type="evidence" value="ECO:0007669"/>
    <property type="project" value="InterPro"/>
</dbReference>
<dbReference type="OrthoDB" id="309483at2759"/>
<comment type="similarity">
    <text evidence="2 9">Belongs to the universal ribosomal protein uS5 family.</text>
</comment>
<dbReference type="PANTHER" id="PTHR48277">
    <property type="entry name" value="MITOCHONDRIAL RIBOSOMAL PROTEIN S5"/>
    <property type="match status" value="1"/>
</dbReference>
<dbReference type="InterPro" id="IPR000851">
    <property type="entry name" value="Ribosomal_uS5"/>
</dbReference>
<comment type="caution">
    <text evidence="12">The sequence shown here is derived from an EMBL/GenBank/DDBJ whole genome shotgun (WGS) entry which is preliminary data.</text>
</comment>
<evidence type="ECO:0000256" key="10">
    <source>
        <dbReference type="SAM" id="MobiDB-lite"/>
    </source>
</evidence>
<dbReference type="InterPro" id="IPR005324">
    <property type="entry name" value="Ribosomal_uS5_C"/>
</dbReference>
<evidence type="ECO:0000256" key="7">
    <source>
        <dbReference type="ARBA" id="ARBA00041606"/>
    </source>
</evidence>
<sequence>MKKETKNKEEKEVETEEKKIKEKKEVEKEKEVNEVRAKDEEETHLLQTLNNVKCFDSTGFGALKSLGGAAHFSVLSIPVPSQHAPVSVAMQQNRHGSFFNKCRAGFLWPGLNSPILQANVVLKPKQRGDAEQKMKIEEIELKKKQHEMQRKIKVKRARGWTGNSWGGVCLGPVVDGPDGEKYEDFQAYILELKPVFTVTKKESRKRSMSALVAVGNGNGLAGFALGKGADKNNALRKATRRAMNVLYYIERYNDYTIYHDITKRFKRTTLLMRRQCRGYGLRCHRAIITLCKLIGIKDLYVKVHGSTNIMNITRAFFLGLAHQETHQNLADKKQLNVIEFRAEQGSLPIVVARPELGARQEPEIVEDVPNSTLYWYDIKASQGLKKSVWGKVKRPPA</sequence>
<dbReference type="FunFam" id="3.30.230.10:FF:000002">
    <property type="entry name" value="30S ribosomal protein S5"/>
    <property type="match status" value="1"/>
</dbReference>
<dbReference type="GO" id="GO:0005763">
    <property type="term" value="C:mitochondrial small ribosomal subunit"/>
    <property type="evidence" value="ECO:0007669"/>
    <property type="project" value="UniProtKB-ARBA"/>
</dbReference>
<evidence type="ECO:0000256" key="6">
    <source>
        <dbReference type="ARBA" id="ARBA00039335"/>
    </source>
</evidence>
<dbReference type="Pfam" id="PF21251">
    <property type="entry name" value="Ribosomal_uS5m_N"/>
    <property type="match status" value="1"/>
</dbReference>
<dbReference type="InterPro" id="IPR014721">
    <property type="entry name" value="Ribsml_uS5_D2-typ_fold_subgr"/>
</dbReference>
<name>A0A553QWA2_9TELE</name>
<protein>
    <recommendedName>
        <fullName evidence="6">Small ribosomal subunit protein uS5m</fullName>
    </recommendedName>
    <alternativeName>
        <fullName evidence="7">28S ribosomal protein S5, mitochondrial</fullName>
    </alternativeName>
</protein>
<evidence type="ECO:0000256" key="8">
    <source>
        <dbReference type="PROSITE-ProRule" id="PRU00268"/>
    </source>
</evidence>
<evidence type="ECO:0000313" key="12">
    <source>
        <dbReference type="EMBL" id="TRY94076.1"/>
    </source>
</evidence>
<dbReference type="GO" id="GO:0005743">
    <property type="term" value="C:mitochondrial inner membrane"/>
    <property type="evidence" value="ECO:0007669"/>
    <property type="project" value="UniProtKB-ARBA"/>
</dbReference>
<evidence type="ECO:0000256" key="4">
    <source>
        <dbReference type="ARBA" id="ARBA00023128"/>
    </source>
</evidence>
<dbReference type="Gene3D" id="3.30.160.20">
    <property type="match status" value="1"/>
</dbReference>
<proteinExistence type="inferred from homology"/>
<evidence type="ECO:0000256" key="1">
    <source>
        <dbReference type="ARBA" id="ARBA00004173"/>
    </source>
</evidence>
<dbReference type="InterPro" id="IPR020568">
    <property type="entry name" value="Ribosomal_Su5_D2-typ_SF"/>
</dbReference>
<keyword evidence="5 8" id="KW-0687">Ribonucleoprotein</keyword>
<dbReference type="Proteomes" id="UP000316079">
    <property type="component" value="Unassembled WGS sequence"/>
</dbReference>
<keyword evidence="13" id="KW-1185">Reference proteome</keyword>
<gene>
    <name evidence="12" type="ORF">DNTS_027310</name>
</gene>
<evidence type="ECO:0000256" key="5">
    <source>
        <dbReference type="ARBA" id="ARBA00023274"/>
    </source>
</evidence>
<reference evidence="12 13" key="1">
    <citation type="journal article" date="2019" name="Sci. Data">
        <title>Hybrid genome assembly and annotation of Danionella translucida.</title>
        <authorList>
            <person name="Kadobianskyi M."/>
            <person name="Schulze L."/>
            <person name="Schuelke M."/>
            <person name="Judkewitz B."/>
        </authorList>
    </citation>
    <scope>NUCLEOTIDE SEQUENCE [LARGE SCALE GENOMIC DNA]</scope>
    <source>
        <strain evidence="12 13">Bolton</strain>
    </source>
</reference>
<evidence type="ECO:0000313" key="13">
    <source>
        <dbReference type="Proteomes" id="UP000316079"/>
    </source>
</evidence>
<dbReference type="PANTHER" id="PTHR48277:SF1">
    <property type="entry name" value="MITOCHONDRIAL RIBOSOMAL PROTEIN S5"/>
    <property type="match status" value="1"/>
</dbReference>
<evidence type="ECO:0000256" key="9">
    <source>
        <dbReference type="RuleBase" id="RU003823"/>
    </source>
</evidence>
<dbReference type="InterPro" id="IPR013810">
    <property type="entry name" value="Ribosomal_uS5_N"/>
</dbReference>
<dbReference type="InterPro" id="IPR048584">
    <property type="entry name" value="Ribosomal_uS5m_N"/>
</dbReference>
<comment type="subcellular location">
    <subcellularLocation>
        <location evidence="1">Mitochondrion</location>
    </subcellularLocation>
</comment>
<dbReference type="GO" id="GO:0003735">
    <property type="term" value="F:structural constituent of ribosome"/>
    <property type="evidence" value="ECO:0007669"/>
    <property type="project" value="UniProtKB-UniRule"/>
</dbReference>
<dbReference type="SUPFAM" id="SSF54211">
    <property type="entry name" value="Ribosomal protein S5 domain 2-like"/>
    <property type="match status" value="1"/>
</dbReference>
<dbReference type="PROSITE" id="PS50881">
    <property type="entry name" value="S5_DSRBD"/>
    <property type="match status" value="1"/>
</dbReference>
<dbReference type="Gene3D" id="3.30.230.10">
    <property type="match status" value="1"/>
</dbReference>
<dbReference type="Pfam" id="PF00333">
    <property type="entry name" value="Ribosomal_S5"/>
    <property type="match status" value="1"/>
</dbReference>
<dbReference type="EMBL" id="SRMA01025482">
    <property type="protein sequence ID" value="TRY94076.1"/>
    <property type="molecule type" value="Genomic_DNA"/>
</dbReference>
<accession>A0A553QWA2</accession>
<dbReference type="Pfam" id="PF03719">
    <property type="entry name" value="Ribosomal_S5_C"/>
    <property type="match status" value="1"/>
</dbReference>
<evidence type="ECO:0000259" key="11">
    <source>
        <dbReference type="PROSITE" id="PS50881"/>
    </source>
</evidence>
<dbReference type="FunFam" id="3.30.160.20:FF:000022">
    <property type="entry name" value="28S ribosomal protein S5, mitochondrial"/>
    <property type="match status" value="1"/>
</dbReference>
<feature type="region of interest" description="Disordered" evidence="10">
    <location>
        <begin position="1"/>
        <end position="35"/>
    </location>
</feature>
<evidence type="ECO:0000256" key="2">
    <source>
        <dbReference type="ARBA" id="ARBA00008945"/>
    </source>
</evidence>
<dbReference type="STRING" id="623744.A0A553QWA2"/>
<keyword evidence="4" id="KW-0496">Mitochondrion</keyword>
<organism evidence="12 13">
    <name type="scientific">Danionella cerebrum</name>
    <dbReference type="NCBI Taxonomy" id="2873325"/>
    <lineage>
        <taxon>Eukaryota</taxon>
        <taxon>Metazoa</taxon>
        <taxon>Chordata</taxon>
        <taxon>Craniata</taxon>
        <taxon>Vertebrata</taxon>
        <taxon>Euteleostomi</taxon>
        <taxon>Actinopterygii</taxon>
        <taxon>Neopterygii</taxon>
        <taxon>Teleostei</taxon>
        <taxon>Ostariophysi</taxon>
        <taxon>Cypriniformes</taxon>
        <taxon>Danionidae</taxon>
        <taxon>Danioninae</taxon>
        <taxon>Danionella</taxon>
    </lineage>
</organism>
<dbReference type="SUPFAM" id="SSF54768">
    <property type="entry name" value="dsRNA-binding domain-like"/>
    <property type="match status" value="1"/>
</dbReference>